<dbReference type="Proteomes" id="UP000014760">
    <property type="component" value="Unassembled WGS sequence"/>
</dbReference>
<keyword evidence="5" id="KW-0732">Signal</keyword>
<dbReference type="GO" id="GO:0007165">
    <property type="term" value="P:signal transduction"/>
    <property type="evidence" value="ECO:0007669"/>
    <property type="project" value="TreeGrafter"/>
</dbReference>
<dbReference type="AlphaFoldDB" id="R7U0V6"/>
<dbReference type="EMBL" id="KB308725">
    <property type="protein sequence ID" value="ELT96800.1"/>
    <property type="molecule type" value="Genomic_DNA"/>
</dbReference>
<evidence type="ECO:0000313" key="7">
    <source>
        <dbReference type="EMBL" id="ELT96800.1"/>
    </source>
</evidence>
<dbReference type="InterPro" id="IPR001828">
    <property type="entry name" value="ANF_lig-bd_rcpt"/>
</dbReference>
<name>R7U0V6_CAPTE</name>
<evidence type="ECO:0000256" key="4">
    <source>
        <dbReference type="ARBA" id="ARBA00023136"/>
    </source>
</evidence>
<reference evidence="7 9" key="2">
    <citation type="journal article" date="2013" name="Nature">
        <title>Insights into bilaterian evolution from three spiralian genomes.</title>
        <authorList>
            <person name="Simakov O."/>
            <person name="Marletaz F."/>
            <person name="Cho S.J."/>
            <person name="Edsinger-Gonzales E."/>
            <person name="Havlak P."/>
            <person name="Hellsten U."/>
            <person name="Kuo D.H."/>
            <person name="Larsson T."/>
            <person name="Lv J."/>
            <person name="Arendt D."/>
            <person name="Savage R."/>
            <person name="Osoegawa K."/>
            <person name="de Jong P."/>
            <person name="Grimwood J."/>
            <person name="Chapman J.A."/>
            <person name="Shapiro H."/>
            <person name="Aerts A."/>
            <person name="Otillar R.P."/>
            <person name="Terry A.Y."/>
            <person name="Boore J.L."/>
            <person name="Grigoriev I.V."/>
            <person name="Lindberg D.R."/>
            <person name="Seaver E.C."/>
            <person name="Weisblat D.A."/>
            <person name="Putnam N.H."/>
            <person name="Rokhsar D.S."/>
        </authorList>
    </citation>
    <scope>NUCLEOTIDE SEQUENCE</scope>
    <source>
        <strain evidence="7 9">I ESC-2004</strain>
    </source>
</reference>
<reference evidence="9" key="1">
    <citation type="submission" date="2012-12" db="EMBL/GenBank/DDBJ databases">
        <authorList>
            <person name="Hellsten U."/>
            <person name="Grimwood J."/>
            <person name="Chapman J.A."/>
            <person name="Shapiro H."/>
            <person name="Aerts A."/>
            <person name="Otillar R.P."/>
            <person name="Terry A.Y."/>
            <person name="Boore J.L."/>
            <person name="Simakov O."/>
            <person name="Marletaz F."/>
            <person name="Cho S.-J."/>
            <person name="Edsinger-Gonzales E."/>
            <person name="Havlak P."/>
            <person name="Kuo D.-H."/>
            <person name="Larsson T."/>
            <person name="Lv J."/>
            <person name="Arendt D."/>
            <person name="Savage R."/>
            <person name="Osoegawa K."/>
            <person name="de Jong P."/>
            <person name="Lindberg D.R."/>
            <person name="Seaver E.C."/>
            <person name="Weisblat D.A."/>
            <person name="Putnam N.H."/>
            <person name="Grigoriev I.V."/>
            <person name="Rokhsar D.S."/>
        </authorList>
    </citation>
    <scope>NUCLEOTIDE SEQUENCE</scope>
    <source>
        <strain evidence="9">I ESC-2004</strain>
    </source>
</reference>
<evidence type="ECO:0000313" key="8">
    <source>
        <dbReference type="EnsemblMetazoa" id="CapteP205132"/>
    </source>
</evidence>
<dbReference type="OMA" id="IGPACEY"/>
<feature type="domain" description="Receptor ligand binding region" evidence="6">
    <location>
        <begin position="60"/>
        <end position="194"/>
    </location>
</feature>
<keyword evidence="3" id="KW-1133">Transmembrane helix</keyword>
<dbReference type="GO" id="GO:0038023">
    <property type="term" value="F:signaling receptor activity"/>
    <property type="evidence" value="ECO:0007669"/>
    <property type="project" value="TreeGrafter"/>
</dbReference>
<keyword evidence="2" id="KW-0812">Transmembrane</keyword>
<proteinExistence type="predicted"/>
<dbReference type="EnsemblMetazoa" id="CapteT205132">
    <property type="protein sequence ID" value="CapteP205132"/>
    <property type="gene ID" value="CapteG205132"/>
</dbReference>
<dbReference type="STRING" id="283909.R7U0V6"/>
<dbReference type="InterPro" id="IPR052612">
    <property type="entry name" value="ANP_Clearance_Receptor"/>
</dbReference>
<dbReference type="HOGENOM" id="CLU_090444_0_0_1"/>
<evidence type="ECO:0000256" key="2">
    <source>
        <dbReference type="ARBA" id="ARBA00022692"/>
    </source>
</evidence>
<protein>
    <recommendedName>
        <fullName evidence="6">Receptor ligand binding region domain-containing protein</fullName>
    </recommendedName>
</protein>
<keyword evidence="4" id="KW-0472">Membrane</keyword>
<accession>R7U0V6</accession>
<evidence type="ECO:0000313" key="9">
    <source>
        <dbReference type="Proteomes" id="UP000014760"/>
    </source>
</evidence>
<dbReference type="PANTHER" id="PTHR44755:SF11">
    <property type="entry name" value="ATRIAL NATRIURETIC PEPTIDE RECEPTOR 3 ISOFORM X1"/>
    <property type="match status" value="1"/>
</dbReference>
<dbReference type="EMBL" id="AMQN01002235">
    <property type="status" value="NOT_ANNOTATED_CDS"/>
    <property type="molecule type" value="Genomic_DNA"/>
</dbReference>
<dbReference type="Gene3D" id="3.40.50.2300">
    <property type="match status" value="1"/>
</dbReference>
<dbReference type="GO" id="GO:0017046">
    <property type="term" value="F:peptide hormone binding"/>
    <property type="evidence" value="ECO:0007669"/>
    <property type="project" value="TreeGrafter"/>
</dbReference>
<reference evidence="8" key="3">
    <citation type="submission" date="2015-06" db="UniProtKB">
        <authorList>
            <consortium name="EnsemblMetazoa"/>
        </authorList>
    </citation>
    <scope>IDENTIFICATION</scope>
</reference>
<evidence type="ECO:0000256" key="3">
    <source>
        <dbReference type="ARBA" id="ARBA00022989"/>
    </source>
</evidence>
<gene>
    <name evidence="7" type="ORF">CAPTEDRAFT_205132</name>
</gene>
<evidence type="ECO:0000256" key="5">
    <source>
        <dbReference type="SAM" id="SignalP"/>
    </source>
</evidence>
<evidence type="ECO:0000256" key="1">
    <source>
        <dbReference type="ARBA" id="ARBA00004370"/>
    </source>
</evidence>
<dbReference type="SUPFAM" id="SSF53822">
    <property type="entry name" value="Periplasmic binding protein-like I"/>
    <property type="match status" value="1"/>
</dbReference>
<feature type="signal peptide" evidence="5">
    <location>
        <begin position="1"/>
        <end position="28"/>
    </location>
</feature>
<sequence>MLLLPAWPSPLLSAALYLLVAGFHVSSADDQRPKDVYYIVVMLPDLNHSNYPWMFGLQRVKPAIDIALEKVVENTTYTSGFELVIRTADSKCDISHSINEAFTFYMRKESTVFFGPCCDYAAAPIARQISFWNIPMVTTGAMASDFSKKDMNSEGMAYGYLTRVGPTINSLISPIISLMKKYKWTKFKQVYDAHGQKAVDMLCHFVADGLHNHLRDNPQLGVSETHAKINMANPDYEGILTNDIANDHGGDLSEFCLIAIRSHRGIIAC</sequence>
<comment type="subcellular location">
    <subcellularLocation>
        <location evidence="1">Membrane</location>
    </subcellularLocation>
</comment>
<evidence type="ECO:0000259" key="6">
    <source>
        <dbReference type="Pfam" id="PF01094"/>
    </source>
</evidence>
<dbReference type="OrthoDB" id="10065302at2759"/>
<keyword evidence="9" id="KW-1185">Reference proteome</keyword>
<dbReference type="GO" id="GO:0016020">
    <property type="term" value="C:membrane"/>
    <property type="evidence" value="ECO:0007669"/>
    <property type="project" value="UniProtKB-SubCell"/>
</dbReference>
<organism evidence="7">
    <name type="scientific">Capitella teleta</name>
    <name type="common">Polychaete worm</name>
    <dbReference type="NCBI Taxonomy" id="283909"/>
    <lineage>
        <taxon>Eukaryota</taxon>
        <taxon>Metazoa</taxon>
        <taxon>Spiralia</taxon>
        <taxon>Lophotrochozoa</taxon>
        <taxon>Annelida</taxon>
        <taxon>Polychaeta</taxon>
        <taxon>Sedentaria</taxon>
        <taxon>Scolecida</taxon>
        <taxon>Capitellidae</taxon>
        <taxon>Capitella</taxon>
    </lineage>
</organism>
<feature type="chain" id="PRO_5008787542" description="Receptor ligand binding region domain-containing protein" evidence="5">
    <location>
        <begin position="29"/>
        <end position="269"/>
    </location>
</feature>
<dbReference type="PANTHER" id="PTHR44755">
    <property type="entry name" value="NATRIURETIC PEPTIDE RECEPTOR 3-RELATED"/>
    <property type="match status" value="1"/>
</dbReference>
<dbReference type="InterPro" id="IPR028082">
    <property type="entry name" value="Peripla_BP_I"/>
</dbReference>
<dbReference type="Pfam" id="PF01094">
    <property type="entry name" value="ANF_receptor"/>
    <property type="match status" value="1"/>
</dbReference>